<dbReference type="GO" id="GO:0008270">
    <property type="term" value="F:zinc ion binding"/>
    <property type="evidence" value="ECO:0007669"/>
    <property type="project" value="UniProtKB-KW"/>
</dbReference>
<evidence type="ECO:0000313" key="4">
    <source>
        <dbReference type="Proteomes" id="UP001374579"/>
    </source>
</evidence>
<accession>A0AAN9AL73</accession>
<keyword evidence="4" id="KW-1185">Reference proteome</keyword>
<dbReference type="PANTHER" id="PTHR35385">
    <property type="entry name" value="PROTEIN B, PUTATIVE-RELATED-RELATED"/>
    <property type="match status" value="1"/>
</dbReference>
<reference evidence="3 4" key="1">
    <citation type="submission" date="2024-02" db="EMBL/GenBank/DDBJ databases">
        <title>Chromosome-scale genome assembly of the rough periwinkle Littorina saxatilis.</title>
        <authorList>
            <person name="De Jode A."/>
            <person name="Faria R."/>
            <person name="Formenti G."/>
            <person name="Sims Y."/>
            <person name="Smith T.P."/>
            <person name="Tracey A."/>
            <person name="Wood J.M.D."/>
            <person name="Zagrodzka Z.B."/>
            <person name="Johannesson K."/>
            <person name="Butlin R.K."/>
            <person name="Leder E.H."/>
        </authorList>
    </citation>
    <scope>NUCLEOTIDE SEQUENCE [LARGE SCALE GENOMIC DNA]</scope>
    <source>
        <strain evidence="3">Snail1</strain>
        <tissue evidence="3">Muscle</tissue>
    </source>
</reference>
<feature type="domain" description="SWIM-type" evidence="2">
    <location>
        <begin position="472"/>
        <end position="503"/>
    </location>
</feature>
<organism evidence="3 4">
    <name type="scientific">Littorina saxatilis</name>
    <dbReference type="NCBI Taxonomy" id="31220"/>
    <lineage>
        <taxon>Eukaryota</taxon>
        <taxon>Metazoa</taxon>
        <taxon>Spiralia</taxon>
        <taxon>Lophotrochozoa</taxon>
        <taxon>Mollusca</taxon>
        <taxon>Gastropoda</taxon>
        <taxon>Caenogastropoda</taxon>
        <taxon>Littorinimorpha</taxon>
        <taxon>Littorinoidea</taxon>
        <taxon>Littorinidae</taxon>
        <taxon>Littorina</taxon>
    </lineage>
</organism>
<dbReference type="Proteomes" id="UP001374579">
    <property type="component" value="Unassembled WGS sequence"/>
</dbReference>
<dbReference type="InterPro" id="IPR007527">
    <property type="entry name" value="Znf_SWIM"/>
</dbReference>
<protein>
    <recommendedName>
        <fullName evidence="2">SWIM-type domain-containing protein</fullName>
    </recommendedName>
</protein>
<dbReference type="PANTHER" id="PTHR35385:SF2">
    <property type="entry name" value="PROTEIN B, PUTATIVE-RELATED"/>
    <property type="match status" value="1"/>
</dbReference>
<name>A0AAN9AL73_9CAEN</name>
<evidence type="ECO:0000256" key="1">
    <source>
        <dbReference type="PROSITE-ProRule" id="PRU00325"/>
    </source>
</evidence>
<proteinExistence type="predicted"/>
<comment type="caution">
    <text evidence="3">The sequence shown here is derived from an EMBL/GenBank/DDBJ whole genome shotgun (WGS) entry which is preliminary data.</text>
</comment>
<dbReference type="PROSITE" id="PS50966">
    <property type="entry name" value="ZF_SWIM"/>
    <property type="match status" value="1"/>
</dbReference>
<sequence length="548" mass="62105">MPRSSTADQRLSSKNTSCPALVTVIVRRQFSKLSRSKNKDPLLADFPTLVQLEHTHNHSLDSADFFRHLDVSDATVDKFKDLFSRGHSPASALELHKLDLQLEHGADYLFQAADRSQCPDIFFCHRLYKQVFEKHYGASSGEKMFTDVEAACKVYNTQQGSECCKMERTASGKLAIAVCTQLMQRVHKLHRTSGELVFVDASGGMDRFDCRVFLLLTHSSAGGLPLGCLIVSSESTEVLILALQLYMQLVPSDAFFGRGEKGPEVFITDDSEAERQSLNNIFPEATTILCSFHLLQATWRFLWDSKNGIPKSDRPHLLGIVKNMMYATSEDDLLEVFCAGQVDSVAAAHTKFLHYMERLFDRRKLWAMCYRDSLPIRGNQTNNYVEAAMRVLKDRIFVRTRAYNVVQLVDFLLTRLPAYYERRLMDLANGRRDVTISRRYITGKHTITKDMITTLGEMLFEVQSESETGKSYEVDMATEMCTCKAGLTGAPCKHQFAITVYYNVSALNFFPVKDSQTRCHFYTLATGCTKPPAGWFEALLDNREAYTR</sequence>
<keyword evidence="1" id="KW-0479">Metal-binding</keyword>
<evidence type="ECO:0000313" key="3">
    <source>
        <dbReference type="EMBL" id="KAK7088885.1"/>
    </source>
</evidence>
<dbReference type="EMBL" id="JBAMIC010003786">
    <property type="protein sequence ID" value="KAK7088885.1"/>
    <property type="molecule type" value="Genomic_DNA"/>
</dbReference>
<keyword evidence="1" id="KW-0862">Zinc</keyword>
<dbReference type="AlphaFoldDB" id="A0AAN9AL73"/>
<gene>
    <name evidence="3" type="ORF">V1264_024257</name>
</gene>
<dbReference type="Pfam" id="PF10551">
    <property type="entry name" value="MULE"/>
    <property type="match status" value="1"/>
</dbReference>
<evidence type="ECO:0000259" key="2">
    <source>
        <dbReference type="PROSITE" id="PS50966"/>
    </source>
</evidence>
<keyword evidence="1" id="KW-0863">Zinc-finger</keyword>
<dbReference type="InterPro" id="IPR018289">
    <property type="entry name" value="MULE_transposase_dom"/>
</dbReference>